<evidence type="ECO:0000256" key="13">
    <source>
        <dbReference type="SAM" id="MobiDB-lite"/>
    </source>
</evidence>
<evidence type="ECO:0000256" key="1">
    <source>
        <dbReference type="ARBA" id="ARBA00004477"/>
    </source>
</evidence>
<dbReference type="GO" id="GO:0106245">
    <property type="term" value="F:L-serine-phosphatidylethanolamine phosphatidyltransferase activity"/>
    <property type="evidence" value="ECO:0007669"/>
    <property type="project" value="UniProtKB-UniRule"/>
</dbReference>
<evidence type="ECO:0000313" key="15">
    <source>
        <dbReference type="Proteomes" id="UP000593567"/>
    </source>
</evidence>
<feature type="transmembrane region" description="Helical" evidence="12">
    <location>
        <begin position="65"/>
        <end position="82"/>
    </location>
</feature>
<keyword evidence="15" id="KW-1185">Reference proteome</keyword>
<accession>A0A7J7JAJ2</accession>
<dbReference type="UniPathway" id="UPA00948"/>
<dbReference type="EC" id="2.7.8.29" evidence="12"/>
<dbReference type="EMBL" id="VXIV02002740">
    <property type="protein sequence ID" value="KAF6023260.1"/>
    <property type="molecule type" value="Genomic_DNA"/>
</dbReference>
<comment type="function">
    <text evidence="12">Catalyzes a base-exchange reaction in which the polar head group of phosphatidylethanolamine (PE) is replaced by L-serine.</text>
</comment>
<keyword evidence="5 12" id="KW-0808">Transferase</keyword>
<feature type="transmembrane region" description="Helical" evidence="12">
    <location>
        <begin position="165"/>
        <end position="185"/>
    </location>
</feature>
<keyword evidence="7 12" id="KW-0256">Endoplasmic reticulum</keyword>
<feature type="compositionally biased region" description="Basic residues" evidence="13">
    <location>
        <begin position="236"/>
        <end position="245"/>
    </location>
</feature>
<dbReference type="GO" id="GO:0005789">
    <property type="term" value="C:endoplasmic reticulum membrane"/>
    <property type="evidence" value="ECO:0007669"/>
    <property type="project" value="UniProtKB-SubCell"/>
</dbReference>
<comment type="pathway">
    <text evidence="2 12">Phospholipid metabolism; phosphatidylserine biosynthesis.</text>
</comment>
<reference evidence="14" key="1">
    <citation type="submission" date="2020-06" db="EMBL/GenBank/DDBJ databases">
        <title>Draft genome of Bugula neritina, a colonial animal packing powerful symbionts and potential medicines.</title>
        <authorList>
            <person name="Rayko M."/>
        </authorList>
    </citation>
    <scope>NUCLEOTIDE SEQUENCE [LARGE SCALE GENOMIC DNA]</scope>
    <source>
        <strain evidence="14">Kwan_BN1</strain>
    </source>
</reference>
<comment type="pathway">
    <text evidence="3">Lipid metabolism.</text>
</comment>
<organism evidence="14 15">
    <name type="scientific">Bugula neritina</name>
    <name type="common">Brown bryozoan</name>
    <name type="synonym">Sertularia neritina</name>
    <dbReference type="NCBI Taxonomy" id="10212"/>
    <lineage>
        <taxon>Eukaryota</taxon>
        <taxon>Metazoa</taxon>
        <taxon>Spiralia</taxon>
        <taxon>Lophotrochozoa</taxon>
        <taxon>Bryozoa</taxon>
        <taxon>Gymnolaemata</taxon>
        <taxon>Cheilostomatida</taxon>
        <taxon>Flustrina</taxon>
        <taxon>Buguloidea</taxon>
        <taxon>Bugulidae</taxon>
        <taxon>Bugula</taxon>
    </lineage>
</organism>
<evidence type="ECO:0000256" key="9">
    <source>
        <dbReference type="ARBA" id="ARBA00023098"/>
    </source>
</evidence>
<dbReference type="OrthoDB" id="6134497at2759"/>
<keyword evidence="9 12" id="KW-0443">Lipid metabolism</keyword>
<comment type="similarity">
    <text evidence="4 12">Belongs to the phosphatidyl serine synthase family.</text>
</comment>
<name>A0A7J7JAJ2_BUGNE</name>
<feature type="region of interest" description="Disordered" evidence="13">
    <location>
        <begin position="222"/>
        <end position="255"/>
    </location>
</feature>
<evidence type="ECO:0000256" key="6">
    <source>
        <dbReference type="ARBA" id="ARBA00022692"/>
    </source>
</evidence>
<dbReference type="Pfam" id="PF03034">
    <property type="entry name" value="PSS"/>
    <property type="match status" value="1"/>
</dbReference>
<comment type="caution">
    <text evidence="14">The sequence shown here is derived from an EMBL/GenBank/DDBJ whole genome shotgun (WGS) entry which is preliminary data.</text>
</comment>
<dbReference type="GO" id="GO:0006659">
    <property type="term" value="P:phosphatidylserine biosynthetic process"/>
    <property type="evidence" value="ECO:0007669"/>
    <property type="project" value="UniProtKB-UniRule"/>
</dbReference>
<evidence type="ECO:0000256" key="7">
    <source>
        <dbReference type="ARBA" id="ARBA00022824"/>
    </source>
</evidence>
<evidence type="ECO:0000256" key="2">
    <source>
        <dbReference type="ARBA" id="ARBA00004916"/>
    </source>
</evidence>
<evidence type="ECO:0000313" key="14">
    <source>
        <dbReference type="EMBL" id="KAF6023260.1"/>
    </source>
</evidence>
<feature type="compositionally biased region" description="Polar residues" evidence="13">
    <location>
        <begin position="222"/>
        <end position="235"/>
    </location>
</feature>
<keyword evidence="12" id="KW-0594">Phospholipid biosynthesis</keyword>
<evidence type="ECO:0000256" key="5">
    <source>
        <dbReference type="ARBA" id="ARBA00022679"/>
    </source>
</evidence>
<keyword evidence="6 12" id="KW-0812">Transmembrane</keyword>
<dbReference type="Proteomes" id="UP000593567">
    <property type="component" value="Unassembled WGS sequence"/>
</dbReference>
<evidence type="ECO:0000256" key="10">
    <source>
        <dbReference type="ARBA" id="ARBA00023136"/>
    </source>
</evidence>
<dbReference type="PANTHER" id="PTHR15362">
    <property type="entry name" value="PHOSPHATIDYLINOSITOL SYNTHASE"/>
    <property type="match status" value="1"/>
</dbReference>
<feature type="transmembrane region" description="Helical" evidence="12">
    <location>
        <begin position="102"/>
        <end position="124"/>
    </location>
</feature>
<keyword evidence="11 12" id="KW-1208">Phospholipid metabolism</keyword>
<feature type="compositionally biased region" description="Polar residues" evidence="13">
    <location>
        <begin position="246"/>
        <end position="255"/>
    </location>
</feature>
<comment type="subcellular location">
    <subcellularLocation>
        <location evidence="1 12">Endoplasmic reticulum membrane</location>
        <topology evidence="1 12">Multi-pass membrane protein</topology>
    </subcellularLocation>
</comment>
<comment type="caution">
    <text evidence="12">Lacks conserved residue(s) required for the propagation of feature annotation.</text>
</comment>
<dbReference type="InterPro" id="IPR004277">
    <property type="entry name" value="PSS"/>
</dbReference>
<evidence type="ECO:0000256" key="11">
    <source>
        <dbReference type="ARBA" id="ARBA00023264"/>
    </source>
</evidence>
<dbReference type="PANTHER" id="PTHR15362:SF15">
    <property type="entry name" value="PHOSPHATIDYLSERINE SYNTHASE 1"/>
    <property type="match status" value="1"/>
</dbReference>
<feature type="transmembrane region" description="Helical" evidence="12">
    <location>
        <begin position="136"/>
        <end position="159"/>
    </location>
</feature>
<comment type="catalytic activity">
    <reaction evidence="12">
        <text>a 1,2-diacyl-sn-glycero-3-phosphoethanolamine + L-serine = a 1,2-diacyl-sn-glycero-3-phospho-L-serine + ethanolamine</text>
        <dbReference type="Rhea" id="RHEA:27606"/>
        <dbReference type="ChEBI" id="CHEBI:33384"/>
        <dbReference type="ChEBI" id="CHEBI:57262"/>
        <dbReference type="ChEBI" id="CHEBI:57603"/>
        <dbReference type="ChEBI" id="CHEBI:64612"/>
        <dbReference type="EC" id="2.7.8.29"/>
    </reaction>
</comment>
<keyword evidence="12" id="KW-0444">Lipid biosynthesis</keyword>
<dbReference type="AlphaFoldDB" id="A0A7J7JAJ2"/>
<proteinExistence type="inferred from homology"/>
<evidence type="ECO:0000256" key="12">
    <source>
        <dbReference type="RuleBase" id="RU368094"/>
    </source>
</evidence>
<keyword evidence="10 12" id="KW-0472">Membrane</keyword>
<sequence>MFDVILCNGLGIHIGMWICKKMELRTYHWESVKDIQSTTGKIRRAVLQLTPETWTANKWLDPNSSFMRVVGVTILVILFQVTELNTFFLKHIFHVPTNHRLTFGRIVFIGMISAPAIKQYYSYITDTRCTRLGTQAWVYVAINMCELIVCMKFGYTLIVQTQTSLLVYWFIALALSSLAAVYIFAKLLKSRLGKKESAASNGKTASSCPVLTANNLAVHNKVNSSPDNHGDSTTSRNKHNIRSRKTTIGQSERKN</sequence>
<evidence type="ECO:0000256" key="3">
    <source>
        <dbReference type="ARBA" id="ARBA00005189"/>
    </source>
</evidence>
<protein>
    <recommendedName>
        <fullName evidence="12">Phosphatidylserine synthase</fullName>
        <ecNumber evidence="12">2.7.8.29</ecNumber>
    </recommendedName>
    <alternativeName>
        <fullName evidence="12">Serine-exchange enzyme</fullName>
    </alternativeName>
</protein>
<gene>
    <name evidence="14" type="ORF">EB796_018447</name>
</gene>
<keyword evidence="8 12" id="KW-1133">Transmembrane helix</keyword>
<evidence type="ECO:0000256" key="4">
    <source>
        <dbReference type="ARBA" id="ARBA00008671"/>
    </source>
</evidence>
<evidence type="ECO:0000256" key="8">
    <source>
        <dbReference type="ARBA" id="ARBA00022989"/>
    </source>
</evidence>